<evidence type="ECO:0000313" key="1">
    <source>
        <dbReference type="EMBL" id="MEM5400852.1"/>
    </source>
</evidence>
<keyword evidence="2" id="KW-1185">Reference proteome</keyword>
<dbReference type="Proteomes" id="UP001392318">
    <property type="component" value="Unassembled WGS sequence"/>
</dbReference>
<protein>
    <submittedName>
        <fullName evidence="1">Uncharacterized protein</fullName>
    </submittedName>
</protein>
<comment type="caution">
    <text evidence="1">The sequence shown here is derived from an EMBL/GenBank/DDBJ whole genome shotgun (WGS) entry which is preliminary data.</text>
</comment>
<dbReference type="EMBL" id="JAYMRU010000007">
    <property type="protein sequence ID" value="MEM5400852.1"/>
    <property type="molecule type" value="Genomic_DNA"/>
</dbReference>
<proteinExistence type="predicted"/>
<accession>A0ACC6RH35</accession>
<evidence type="ECO:0000313" key="2">
    <source>
        <dbReference type="Proteomes" id="UP001392318"/>
    </source>
</evidence>
<sequence>MGKAHPGFAAVQDKIASKEGVSEKAAGAILASATRGASKEAKAKNPALKKVKGKK</sequence>
<gene>
    <name evidence="1" type="ORF">VSR83_12240</name>
</gene>
<organism evidence="1 2">
    <name type="scientific">Paraburkholderia unamae</name>
    <dbReference type="NCBI Taxonomy" id="219649"/>
    <lineage>
        <taxon>Bacteria</taxon>
        <taxon>Pseudomonadati</taxon>
        <taxon>Pseudomonadota</taxon>
        <taxon>Betaproteobacteria</taxon>
        <taxon>Burkholderiales</taxon>
        <taxon>Burkholderiaceae</taxon>
        <taxon>Paraburkholderia</taxon>
    </lineage>
</organism>
<reference evidence="1" key="1">
    <citation type="submission" date="2024-01" db="EMBL/GenBank/DDBJ databases">
        <title>The diversity of rhizobia nodulating Mimosa spp. in eleven states of Brazil covering several biomes is determined by host plant, location, and edaphic factors.</title>
        <authorList>
            <person name="Rouws L."/>
            <person name="Barauna A."/>
            <person name="Beukes C."/>
            <person name="De Faria S.M."/>
            <person name="Gross E."/>
            <person name="Dos Reis Junior F.B."/>
            <person name="Simon M."/>
            <person name="Maluk M."/>
            <person name="Odee D.W."/>
            <person name="Kenicer G."/>
            <person name="Young J.P.W."/>
            <person name="Reis V.M."/>
            <person name="Zilli J."/>
            <person name="James E.K."/>
        </authorList>
    </citation>
    <scope>NUCLEOTIDE SEQUENCE</scope>
    <source>
        <strain evidence="1">JPY452</strain>
    </source>
</reference>
<name>A0ACC6RH35_9BURK</name>